<gene>
    <name evidence="1" type="ORF">G2W53_033447</name>
</gene>
<proteinExistence type="predicted"/>
<evidence type="ECO:0000313" key="1">
    <source>
        <dbReference type="EMBL" id="KAF7812471.1"/>
    </source>
</evidence>
<keyword evidence="2" id="KW-1185">Reference proteome</keyword>
<organism evidence="1 2">
    <name type="scientific">Senna tora</name>
    <dbReference type="NCBI Taxonomy" id="362788"/>
    <lineage>
        <taxon>Eukaryota</taxon>
        <taxon>Viridiplantae</taxon>
        <taxon>Streptophyta</taxon>
        <taxon>Embryophyta</taxon>
        <taxon>Tracheophyta</taxon>
        <taxon>Spermatophyta</taxon>
        <taxon>Magnoliopsida</taxon>
        <taxon>eudicotyledons</taxon>
        <taxon>Gunneridae</taxon>
        <taxon>Pentapetalae</taxon>
        <taxon>rosids</taxon>
        <taxon>fabids</taxon>
        <taxon>Fabales</taxon>
        <taxon>Fabaceae</taxon>
        <taxon>Caesalpinioideae</taxon>
        <taxon>Cassia clade</taxon>
        <taxon>Senna</taxon>
    </lineage>
</organism>
<dbReference type="AlphaFoldDB" id="A0A834SZA1"/>
<dbReference type="EMBL" id="JAAIUW010000010">
    <property type="protein sequence ID" value="KAF7812471.1"/>
    <property type="molecule type" value="Genomic_DNA"/>
</dbReference>
<evidence type="ECO:0000313" key="2">
    <source>
        <dbReference type="Proteomes" id="UP000634136"/>
    </source>
</evidence>
<reference evidence="1" key="1">
    <citation type="submission" date="2020-09" db="EMBL/GenBank/DDBJ databases">
        <title>Genome-Enabled Discovery of Anthraquinone Biosynthesis in Senna tora.</title>
        <authorList>
            <person name="Kang S.-H."/>
            <person name="Pandey R.P."/>
            <person name="Lee C.-M."/>
            <person name="Sim J.-S."/>
            <person name="Jeong J.-T."/>
            <person name="Choi B.-S."/>
            <person name="Jung M."/>
            <person name="Ginzburg D."/>
            <person name="Zhao K."/>
            <person name="Won S.Y."/>
            <person name="Oh T.-J."/>
            <person name="Yu Y."/>
            <person name="Kim N.-H."/>
            <person name="Lee O.R."/>
            <person name="Lee T.-H."/>
            <person name="Bashyal P."/>
            <person name="Kim T.-S."/>
            <person name="Lee W.-H."/>
            <person name="Kawkins C."/>
            <person name="Kim C.-K."/>
            <person name="Kim J.S."/>
            <person name="Ahn B.O."/>
            <person name="Rhee S.Y."/>
            <person name="Sohng J.K."/>
        </authorList>
    </citation>
    <scope>NUCLEOTIDE SEQUENCE</scope>
    <source>
        <tissue evidence="1">Leaf</tissue>
    </source>
</reference>
<comment type="caution">
    <text evidence="1">The sequence shown here is derived from an EMBL/GenBank/DDBJ whole genome shotgun (WGS) entry which is preliminary data.</text>
</comment>
<accession>A0A834SZA1</accession>
<name>A0A834SZA1_9FABA</name>
<protein>
    <submittedName>
        <fullName evidence="1">Uncharacterized protein</fullName>
    </submittedName>
</protein>
<sequence length="50" mass="5776">MGLVIVEEVCEVMPRHVLISKGFKQYKPKRVIAQVNQTDHFALYFGIQVD</sequence>
<dbReference type="Proteomes" id="UP000634136">
    <property type="component" value="Unassembled WGS sequence"/>
</dbReference>